<feature type="transmembrane region" description="Helical" evidence="8">
    <location>
        <begin position="259"/>
        <end position="279"/>
    </location>
</feature>
<gene>
    <name evidence="10" type="ORF">FM114_02290</name>
</gene>
<dbReference type="GO" id="GO:0016020">
    <property type="term" value="C:membrane"/>
    <property type="evidence" value="ECO:0007669"/>
    <property type="project" value="UniProtKB-SubCell"/>
</dbReference>
<evidence type="ECO:0000256" key="8">
    <source>
        <dbReference type="SAM" id="Phobius"/>
    </source>
</evidence>
<dbReference type="PIRSF" id="PIRSF006060">
    <property type="entry name" value="AA_transporter"/>
    <property type="match status" value="1"/>
</dbReference>
<evidence type="ECO:0000256" key="3">
    <source>
        <dbReference type="ARBA" id="ARBA00022448"/>
    </source>
</evidence>
<keyword evidence="6 8" id="KW-1133">Transmembrane helix</keyword>
<feature type="transmembrane region" description="Helical" evidence="8">
    <location>
        <begin position="171"/>
        <end position="192"/>
    </location>
</feature>
<feature type="transmembrane region" description="Helical" evidence="8">
    <location>
        <begin position="212"/>
        <end position="238"/>
    </location>
</feature>
<feature type="transmembrane region" description="Helical" evidence="8">
    <location>
        <begin position="306"/>
        <end position="328"/>
    </location>
</feature>
<feature type="transmembrane region" description="Helical" evidence="8">
    <location>
        <begin position="61"/>
        <end position="80"/>
    </location>
</feature>
<feature type="transmembrane region" description="Helical" evidence="8">
    <location>
        <begin position="427"/>
        <end position="446"/>
    </location>
</feature>
<dbReference type="GO" id="GO:0006865">
    <property type="term" value="P:amino acid transport"/>
    <property type="evidence" value="ECO:0007669"/>
    <property type="project" value="UniProtKB-KW"/>
</dbReference>
<evidence type="ECO:0000256" key="6">
    <source>
        <dbReference type="ARBA" id="ARBA00022989"/>
    </source>
</evidence>
<keyword evidence="3" id="KW-0813">Transport</keyword>
<comment type="similarity">
    <text evidence="2">Belongs to the amino acid-polyamine-organocation (APC) superfamily. Amino acid transporter (AAT) (TC 2.A.3.1) family.</text>
</comment>
<evidence type="ECO:0000259" key="9">
    <source>
        <dbReference type="Pfam" id="PF00324"/>
    </source>
</evidence>
<keyword evidence="7 8" id="KW-0472">Membrane</keyword>
<evidence type="ECO:0000256" key="1">
    <source>
        <dbReference type="ARBA" id="ARBA00004141"/>
    </source>
</evidence>
<dbReference type="STRING" id="1255658.FM114_02290"/>
<keyword evidence="11" id="KW-1185">Reference proteome</keyword>
<feature type="transmembrane region" description="Helical" evidence="8">
    <location>
        <begin position="33"/>
        <end position="55"/>
    </location>
</feature>
<feature type="transmembrane region" description="Helical" evidence="8">
    <location>
        <begin position="452"/>
        <end position="470"/>
    </location>
</feature>
<feature type="transmembrane region" description="Helical" evidence="8">
    <location>
        <begin position="382"/>
        <end position="406"/>
    </location>
</feature>
<dbReference type="PROSITE" id="PS00218">
    <property type="entry name" value="AMINO_ACID_PERMEASE_1"/>
    <property type="match status" value="1"/>
</dbReference>
<feature type="domain" description="Amino acid permease/ SLC12A" evidence="9">
    <location>
        <begin position="33"/>
        <end position="471"/>
    </location>
</feature>
<keyword evidence="5" id="KW-0029">Amino-acid transport</keyword>
<dbReference type="RefSeq" id="WP_256762532.1">
    <property type="nucleotide sequence ID" value="NZ_FUKQ01000010.1"/>
</dbReference>
<feature type="transmembrane region" description="Helical" evidence="8">
    <location>
        <begin position="110"/>
        <end position="131"/>
    </location>
</feature>
<sequence>MSHETSTITADAQLVDAHSDENALHRGLTSGQVAMIGLSGALGTGLFLGSGSMIAEAGPGVILSYTLTGLLSLAVIWALAEMTVVHPVAGGFGATAHAYLGPIGGWFMRWNVAVVMCIAVGVEVVATGTYLKYYWPGMSIGLGTVLASLLIVAINLATVKVYGKSEYWFSMVKVAMVVVFIALGLVLIFFGLPHQPKTGLGNLTGGQGWKGFAPHGISGILVGAVMAVFSFGGAENVAVAAAESENPERDVPRAAKAMVVRLVLFYVGAIAIVVTLQPWKLSAASGGTVSESPFVKVLSLVNVPHAAGIMNFILITAALSAGNGCLYASTRMLHSLALDRLAPRFVARTSAHGAPRYAVALAALGMVFASFISIKYPDSAFMILYGILIFGLLTTWFLIMVTYVGFRRGRTRLGLPKASARLFGGELTAFVALALMAAIYVAIGFIKSLSFALPYGLAYVIFLAVAYFLVRIKVRAFGPSVLDDELVERAQAGTLPDNAEARARSQHALVRIERVHGMQAAANDGQIPPAPLN</sequence>
<dbReference type="PANTHER" id="PTHR43495">
    <property type="entry name" value="GABA PERMEASE"/>
    <property type="match status" value="1"/>
</dbReference>
<dbReference type="Gene3D" id="1.20.1740.10">
    <property type="entry name" value="Amino acid/polyamine transporter I"/>
    <property type="match status" value="1"/>
</dbReference>
<evidence type="ECO:0000256" key="5">
    <source>
        <dbReference type="ARBA" id="ARBA00022970"/>
    </source>
</evidence>
<dbReference type="AlphaFoldDB" id="A0A1R4IKB3"/>
<protein>
    <submittedName>
        <fullName evidence="10">Phenylalanine-specific permease</fullName>
    </submittedName>
</protein>
<dbReference type="InterPro" id="IPR004841">
    <property type="entry name" value="AA-permease/SLC12A_dom"/>
</dbReference>
<dbReference type="FunFam" id="1.20.1740.10:FF:000001">
    <property type="entry name" value="Amino acid permease"/>
    <property type="match status" value="1"/>
</dbReference>
<evidence type="ECO:0000313" key="11">
    <source>
        <dbReference type="Proteomes" id="UP000188342"/>
    </source>
</evidence>
<evidence type="ECO:0000313" key="10">
    <source>
        <dbReference type="EMBL" id="SJN20290.1"/>
    </source>
</evidence>
<accession>A0A1R4IKB3</accession>
<evidence type="ECO:0000256" key="4">
    <source>
        <dbReference type="ARBA" id="ARBA00022692"/>
    </source>
</evidence>
<dbReference type="EMBL" id="FUKQ01000010">
    <property type="protein sequence ID" value="SJN20290.1"/>
    <property type="molecule type" value="Genomic_DNA"/>
</dbReference>
<dbReference type="Proteomes" id="UP000188342">
    <property type="component" value="Unassembled WGS sequence"/>
</dbReference>
<dbReference type="GO" id="GO:0055085">
    <property type="term" value="P:transmembrane transport"/>
    <property type="evidence" value="ECO:0007669"/>
    <property type="project" value="InterPro"/>
</dbReference>
<proteinExistence type="inferred from homology"/>
<evidence type="ECO:0000256" key="7">
    <source>
        <dbReference type="ARBA" id="ARBA00023136"/>
    </source>
</evidence>
<reference evidence="10 11" key="1">
    <citation type="submission" date="2017-02" db="EMBL/GenBank/DDBJ databases">
        <authorList>
            <person name="Peterson S.W."/>
        </authorList>
    </citation>
    <scope>NUCLEOTIDE SEQUENCE [LARGE SCALE GENOMIC DNA]</scope>
    <source>
        <strain evidence="10 11">LSP_Lj1</strain>
    </source>
</reference>
<evidence type="ECO:0000256" key="2">
    <source>
        <dbReference type="ARBA" id="ARBA00008583"/>
    </source>
</evidence>
<organism evidence="10 11">
    <name type="scientific">Luteococcus japonicus LSP_Lj1</name>
    <dbReference type="NCBI Taxonomy" id="1255658"/>
    <lineage>
        <taxon>Bacteria</taxon>
        <taxon>Bacillati</taxon>
        <taxon>Actinomycetota</taxon>
        <taxon>Actinomycetes</taxon>
        <taxon>Propionibacteriales</taxon>
        <taxon>Propionibacteriaceae</taxon>
        <taxon>Luteococcus</taxon>
    </lineage>
</organism>
<feature type="transmembrane region" description="Helical" evidence="8">
    <location>
        <begin position="137"/>
        <end position="159"/>
    </location>
</feature>
<dbReference type="PANTHER" id="PTHR43495:SF5">
    <property type="entry name" value="GAMMA-AMINOBUTYRIC ACID PERMEASE"/>
    <property type="match status" value="1"/>
</dbReference>
<feature type="transmembrane region" description="Helical" evidence="8">
    <location>
        <begin position="357"/>
        <end position="376"/>
    </location>
</feature>
<name>A0A1R4IKB3_9ACTN</name>
<dbReference type="Pfam" id="PF00324">
    <property type="entry name" value="AA_permease"/>
    <property type="match status" value="1"/>
</dbReference>
<keyword evidence="4 8" id="KW-0812">Transmembrane</keyword>
<dbReference type="InterPro" id="IPR004840">
    <property type="entry name" value="Amino_acid_permease_CS"/>
</dbReference>
<comment type="subcellular location">
    <subcellularLocation>
        <location evidence="1">Membrane</location>
        <topology evidence="1">Multi-pass membrane protein</topology>
    </subcellularLocation>
</comment>